<organism evidence="6 8">
    <name type="scientific">Thauera aminoaromatica</name>
    <dbReference type="NCBI Taxonomy" id="164330"/>
    <lineage>
        <taxon>Bacteria</taxon>
        <taxon>Pseudomonadati</taxon>
        <taxon>Pseudomonadota</taxon>
        <taxon>Betaproteobacteria</taxon>
        <taxon>Rhodocyclales</taxon>
        <taxon>Zoogloeaceae</taxon>
        <taxon>Thauera</taxon>
    </lineage>
</organism>
<dbReference type="Proteomes" id="UP000321192">
    <property type="component" value="Unassembled WGS sequence"/>
</dbReference>
<gene>
    <name evidence="6" type="ordered locus">Tmz1t_0146</name>
    <name evidence="7" type="ORF">E6Q80_23515</name>
</gene>
<dbReference type="InterPro" id="IPR036388">
    <property type="entry name" value="WH-like_DNA-bd_sf"/>
</dbReference>
<feature type="domain" description="HTH lysR-type" evidence="5">
    <location>
        <begin position="1"/>
        <end position="58"/>
    </location>
</feature>
<evidence type="ECO:0000313" key="8">
    <source>
        <dbReference type="Proteomes" id="UP000002186"/>
    </source>
</evidence>
<dbReference type="AlphaFoldDB" id="C4ZKY3"/>
<dbReference type="Pfam" id="PF03466">
    <property type="entry name" value="LysR_substrate"/>
    <property type="match status" value="1"/>
</dbReference>
<proteinExistence type="inferred from homology"/>
<dbReference type="Gene3D" id="3.40.190.10">
    <property type="entry name" value="Periplasmic binding protein-like II"/>
    <property type="match status" value="2"/>
</dbReference>
<name>C4ZKY3_THASP</name>
<dbReference type="GO" id="GO:0003700">
    <property type="term" value="F:DNA-binding transcription factor activity"/>
    <property type="evidence" value="ECO:0007669"/>
    <property type="project" value="InterPro"/>
</dbReference>
<reference evidence="7 9" key="3">
    <citation type="submission" date="2018-09" db="EMBL/GenBank/DDBJ databases">
        <title>Metagenome Assembled Genomes from an Advanced Water Purification Facility.</title>
        <authorList>
            <person name="Stamps B.W."/>
            <person name="Spear J.R."/>
        </authorList>
    </citation>
    <scope>NUCLEOTIDE SEQUENCE [LARGE SCALE GENOMIC DNA]</scope>
    <source>
        <strain evidence="7">Bin_27_1</strain>
    </source>
</reference>
<accession>C4ZKY3</accession>
<dbReference type="Gene3D" id="1.10.10.10">
    <property type="entry name" value="Winged helix-like DNA-binding domain superfamily/Winged helix DNA-binding domain"/>
    <property type="match status" value="1"/>
</dbReference>
<evidence type="ECO:0000256" key="4">
    <source>
        <dbReference type="ARBA" id="ARBA00023163"/>
    </source>
</evidence>
<dbReference type="RefSeq" id="WP_012584269.1">
    <property type="nucleotide sequence ID" value="NC_011662.2"/>
</dbReference>
<evidence type="ECO:0000256" key="1">
    <source>
        <dbReference type="ARBA" id="ARBA00009437"/>
    </source>
</evidence>
<sequence>MKEHQLRALVQVAECSSIRAAARSMHLSQSALTKSLRELEEDVGEELMTRSYKGIEFTPAGSMLLSHARLALSILDKAAREIRLLRGGAGARVVLAVTPMAGAVALPRVLREYEKLCPDAEVHLTEGLLSQVLPDLIEGRLDFAIAVADPAELPYEVIFEPLGPANAVLEGREGHPLAAATTWAELRDAKFVMNLSPGSLGRALMSWMEQQGLPTPRHVIHCSSTLLMLELMQRTDCIGIGPGRLFDDKFVGYGLQRIDVTPMPPPMCFGLLRLRALPLSTAAKPMATLFSRYLST</sequence>
<accession>A0A5C7S321</accession>
<dbReference type="PRINTS" id="PR00039">
    <property type="entry name" value="HTHLYSR"/>
</dbReference>
<dbReference type="InterPro" id="IPR000847">
    <property type="entry name" value="LysR_HTH_N"/>
</dbReference>
<dbReference type="EMBL" id="SSFD01000400">
    <property type="protein sequence ID" value="TXH78117.1"/>
    <property type="molecule type" value="Genomic_DNA"/>
</dbReference>
<comment type="similarity">
    <text evidence="1">Belongs to the LysR transcriptional regulatory family.</text>
</comment>
<keyword evidence="4" id="KW-0804">Transcription</keyword>
<keyword evidence="8" id="KW-1185">Reference proteome</keyword>
<dbReference type="STRING" id="85643.Tmz1t_0146"/>
<evidence type="ECO:0000256" key="2">
    <source>
        <dbReference type="ARBA" id="ARBA00023015"/>
    </source>
</evidence>
<protein>
    <submittedName>
        <fullName evidence="7">LysR family transcriptional regulator</fullName>
    </submittedName>
    <submittedName>
        <fullName evidence="6">Transcriptional regulator, LysR family</fullName>
    </submittedName>
</protein>
<dbReference type="GO" id="GO:0000976">
    <property type="term" value="F:transcription cis-regulatory region binding"/>
    <property type="evidence" value="ECO:0007669"/>
    <property type="project" value="TreeGrafter"/>
</dbReference>
<reference evidence="8" key="1">
    <citation type="submission" date="2009-05" db="EMBL/GenBank/DDBJ databases">
        <title>Complete sequence of chromosome of Thauera sp. MZ1T.</title>
        <authorList>
            <consortium name="US DOE Joint Genome Institute"/>
            <person name="Lucas S."/>
            <person name="Copeland A."/>
            <person name="Lapidus A."/>
            <person name="Glavina del Rio T."/>
            <person name="Dalin E."/>
            <person name="Tice H."/>
            <person name="Bruce D."/>
            <person name="Goodwin L."/>
            <person name="Pitluck S."/>
            <person name="Sims D."/>
            <person name="Brettin T."/>
            <person name="Detter J.C."/>
            <person name="Han C."/>
            <person name="Larimer F."/>
            <person name="Land M."/>
            <person name="Hauser L."/>
            <person name="Kyrpides N."/>
            <person name="Mikhailova N."/>
            <person name="Sayler G.S."/>
        </authorList>
    </citation>
    <scope>NUCLEOTIDE SEQUENCE [LARGE SCALE GENOMIC DNA]</scope>
    <source>
        <strain evidence="8">MZ1T</strain>
    </source>
</reference>
<dbReference type="SUPFAM" id="SSF53850">
    <property type="entry name" value="Periplasmic binding protein-like II"/>
    <property type="match status" value="1"/>
</dbReference>
<keyword evidence="2" id="KW-0805">Transcription regulation</keyword>
<evidence type="ECO:0000313" key="9">
    <source>
        <dbReference type="Proteomes" id="UP000321192"/>
    </source>
</evidence>
<dbReference type="KEGG" id="tmz:Tmz1t_0146"/>
<dbReference type="InterPro" id="IPR036390">
    <property type="entry name" value="WH_DNA-bd_sf"/>
</dbReference>
<evidence type="ECO:0000313" key="7">
    <source>
        <dbReference type="EMBL" id="TXH78117.1"/>
    </source>
</evidence>
<dbReference type="PANTHER" id="PTHR30126">
    <property type="entry name" value="HTH-TYPE TRANSCRIPTIONAL REGULATOR"/>
    <property type="match status" value="1"/>
</dbReference>
<dbReference type="Pfam" id="PF00126">
    <property type="entry name" value="HTH_1"/>
    <property type="match status" value="1"/>
</dbReference>
<dbReference type="PROSITE" id="PS50931">
    <property type="entry name" value="HTH_LYSR"/>
    <property type="match status" value="1"/>
</dbReference>
<dbReference type="SUPFAM" id="SSF46785">
    <property type="entry name" value="Winged helix' DNA-binding domain"/>
    <property type="match status" value="1"/>
</dbReference>
<evidence type="ECO:0000256" key="3">
    <source>
        <dbReference type="ARBA" id="ARBA00023125"/>
    </source>
</evidence>
<dbReference type="OrthoDB" id="8524600at2"/>
<keyword evidence="3" id="KW-0238">DNA-binding</keyword>
<dbReference type="PANTHER" id="PTHR30126:SF97">
    <property type="entry name" value="HTH-TYPE TRANSCRIPTIONAL REGULATOR ABGR"/>
    <property type="match status" value="1"/>
</dbReference>
<dbReference type="InterPro" id="IPR005119">
    <property type="entry name" value="LysR_subst-bd"/>
</dbReference>
<reference evidence="6 8" key="2">
    <citation type="journal article" date="2012" name="Stand. Genomic Sci.">
        <title>Complete genome sequence of Thauera aminoaromatica strain MZ1T.</title>
        <authorList>
            <person name="Jiang K."/>
            <person name="Sanseverino J."/>
            <person name="Chauhan A."/>
            <person name="Lucas S."/>
            <person name="Copeland A."/>
            <person name="Lapidus A."/>
            <person name="Del Rio T.G."/>
            <person name="Dalin E."/>
            <person name="Tice H."/>
            <person name="Bruce D."/>
            <person name="Goodwin L."/>
            <person name="Pitluck S."/>
            <person name="Sims D."/>
            <person name="Brettin T."/>
            <person name="Detter J.C."/>
            <person name="Han C."/>
            <person name="Chang Y.J."/>
            <person name="Larimer F."/>
            <person name="Land M."/>
            <person name="Hauser L."/>
            <person name="Kyrpides N.C."/>
            <person name="Mikhailova N."/>
            <person name="Moser S."/>
            <person name="Jegier P."/>
            <person name="Close D."/>
            <person name="Debruyn J.M."/>
            <person name="Wang Y."/>
            <person name="Layton A.C."/>
            <person name="Allen M.S."/>
            <person name="Sayler G.S."/>
        </authorList>
    </citation>
    <scope>NUCLEOTIDE SEQUENCE [LARGE SCALE GENOMIC DNA]</scope>
    <source>
        <strain evidence="6 8">MZ1T</strain>
    </source>
</reference>
<dbReference type="eggNOG" id="COG0583">
    <property type="taxonomic scope" value="Bacteria"/>
</dbReference>
<dbReference type="HOGENOM" id="CLU_039613_6_0_4"/>
<evidence type="ECO:0000313" key="6">
    <source>
        <dbReference type="EMBL" id="ACK52941.1"/>
    </source>
</evidence>
<evidence type="ECO:0000259" key="5">
    <source>
        <dbReference type="PROSITE" id="PS50931"/>
    </source>
</evidence>
<dbReference type="EMBL" id="CP001281">
    <property type="protein sequence ID" value="ACK52941.1"/>
    <property type="molecule type" value="Genomic_DNA"/>
</dbReference>
<dbReference type="Proteomes" id="UP000002186">
    <property type="component" value="Chromosome"/>
</dbReference>